<dbReference type="GO" id="GO:0005634">
    <property type="term" value="C:nucleus"/>
    <property type="evidence" value="ECO:0007669"/>
    <property type="project" value="UniProtKB-SubCell"/>
</dbReference>
<feature type="compositionally biased region" description="Polar residues" evidence="8">
    <location>
        <begin position="242"/>
        <end position="251"/>
    </location>
</feature>
<dbReference type="AlphaFoldDB" id="A0A085MC66"/>
<gene>
    <name evidence="10" type="ORF">M513_04246</name>
    <name evidence="11" type="ORF">M514_04246</name>
</gene>
<reference evidence="10 12" key="1">
    <citation type="journal article" date="2014" name="Nat. Genet.">
        <title>Genome and transcriptome of the porcine whipworm Trichuris suis.</title>
        <authorList>
            <person name="Jex A.R."/>
            <person name="Nejsum P."/>
            <person name="Schwarz E.M."/>
            <person name="Hu L."/>
            <person name="Young N.D."/>
            <person name="Hall R.S."/>
            <person name="Korhonen P.K."/>
            <person name="Liao S."/>
            <person name="Thamsborg S."/>
            <person name="Xia J."/>
            <person name="Xu P."/>
            <person name="Wang S."/>
            <person name="Scheerlinck J.P."/>
            <person name="Hofmann A."/>
            <person name="Sternberg P.W."/>
            <person name="Wang J."/>
            <person name="Gasser R.B."/>
        </authorList>
    </citation>
    <scope>NUCLEOTIDE SEQUENCE [LARGE SCALE GENOMIC DNA]</scope>
    <source>
        <strain evidence="11">DCEP-RM93F</strain>
        <strain evidence="10">DCEP-RM93M</strain>
    </source>
</reference>
<dbReference type="PROSITE" id="PS00034">
    <property type="entry name" value="PAIRED_1"/>
    <property type="match status" value="1"/>
</dbReference>
<dbReference type="GO" id="GO:0000978">
    <property type="term" value="F:RNA polymerase II cis-regulatory region sequence-specific DNA binding"/>
    <property type="evidence" value="ECO:0007669"/>
    <property type="project" value="TreeGrafter"/>
</dbReference>
<keyword evidence="6" id="KW-0804">Transcription</keyword>
<keyword evidence="5" id="KW-0238">DNA-binding</keyword>
<feature type="domain" description="Paired" evidence="9">
    <location>
        <begin position="112"/>
        <end position="238"/>
    </location>
</feature>
<evidence type="ECO:0000256" key="8">
    <source>
        <dbReference type="SAM" id="MobiDB-lite"/>
    </source>
</evidence>
<evidence type="ECO:0000256" key="3">
    <source>
        <dbReference type="ARBA" id="ARBA00022724"/>
    </source>
</evidence>
<evidence type="ECO:0000256" key="7">
    <source>
        <dbReference type="ARBA" id="ARBA00023242"/>
    </source>
</evidence>
<evidence type="ECO:0000313" key="11">
    <source>
        <dbReference type="EMBL" id="KFD71687.1"/>
    </source>
</evidence>
<dbReference type="PANTHER" id="PTHR45636">
    <property type="entry name" value="PAIRED BOX PROTEIN PAX-6-RELATED-RELATED"/>
    <property type="match status" value="1"/>
</dbReference>
<dbReference type="InterPro" id="IPR043565">
    <property type="entry name" value="PAX_fam"/>
</dbReference>
<evidence type="ECO:0000256" key="2">
    <source>
        <dbReference type="ARBA" id="ARBA00022473"/>
    </source>
</evidence>
<keyword evidence="3" id="KW-0563">Paired box</keyword>
<evidence type="ECO:0000313" key="12">
    <source>
        <dbReference type="Proteomes" id="UP000030764"/>
    </source>
</evidence>
<evidence type="ECO:0000256" key="6">
    <source>
        <dbReference type="ARBA" id="ARBA00023163"/>
    </source>
</evidence>
<dbReference type="Pfam" id="PF00292">
    <property type="entry name" value="PAX"/>
    <property type="match status" value="1"/>
</dbReference>
<dbReference type="GO" id="GO:0000981">
    <property type="term" value="F:DNA-binding transcription factor activity, RNA polymerase II-specific"/>
    <property type="evidence" value="ECO:0007669"/>
    <property type="project" value="TreeGrafter"/>
</dbReference>
<comment type="subcellular location">
    <subcellularLocation>
        <location evidence="1">Nucleus</location>
    </subcellularLocation>
</comment>
<organism evidence="10 12">
    <name type="scientific">Trichuris suis</name>
    <name type="common">pig whipworm</name>
    <dbReference type="NCBI Taxonomy" id="68888"/>
    <lineage>
        <taxon>Eukaryota</taxon>
        <taxon>Metazoa</taxon>
        <taxon>Ecdysozoa</taxon>
        <taxon>Nematoda</taxon>
        <taxon>Enoplea</taxon>
        <taxon>Dorylaimia</taxon>
        <taxon>Trichinellida</taxon>
        <taxon>Trichuridae</taxon>
        <taxon>Trichuris</taxon>
    </lineage>
</organism>
<dbReference type="PANTHER" id="PTHR45636:SF41">
    <property type="entry name" value="PAIRED BOX PROTEIN PAX-6-RELATED"/>
    <property type="match status" value="1"/>
</dbReference>
<evidence type="ECO:0000313" key="10">
    <source>
        <dbReference type="EMBL" id="KFD54812.1"/>
    </source>
</evidence>
<dbReference type="FunFam" id="1.10.10.10:FF:000013">
    <property type="entry name" value="Paired box 8 isoform 1"/>
    <property type="match status" value="1"/>
</dbReference>
<dbReference type="FunFam" id="1.10.10.10:FF:000003">
    <property type="entry name" value="Paired box protein Pax-6"/>
    <property type="match status" value="1"/>
</dbReference>
<dbReference type="PROSITE" id="PS51057">
    <property type="entry name" value="PAIRED_2"/>
    <property type="match status" value="1"/>
</dbReference>
<feature type="region of interest" description="Disordered" evidence="8">
    <location>
        <begin position="1"/>
        <end position="23"/>
    </location>
</feature>
<evidence type="ECO:0000256" key="1">
    <source>
        <dbReference type="ARBA" id="ARBA00004123"/>
    </source>
</evidence>
<dbReference type="Proteomes" id="UP000030764">
    <property type="component" value="Unassembled WGS sequence"/>
</dbReference>
<dbReference type="InterPro" id="IPR036388">
    <property type="entry name" value="WH-like_DNA-bd_sf"/>
</dbReference>
<dbReference type="InterPro" id="IPR001523">
    <property type="entry name" value="Paired_dom"/>
</dbReference>
<feature type="compositionally biased region" description="Low complexity" evidence="8">
    <location>
        <begin position="252"/>
        <end position="269"/>
    </location>
</feature>
<dbReference type="EMBL" id="KL367481">
    <property type="protein sequence ID" value="KFD71687.1"/>
    <property type="molecule type" value="Genomic_DNA"/>
</dbReference>
<dbReference type="InterPro" id="IPR043182">
    <property type="entry name" value="PAIRED_DNA-bd_dom"/>
</dbReference>
<sequence>MLGVVEEDGQAGSSSPSPSDTQKSFVAERLSGFRVNVPTISRRTEVHWLYELTKERVLSLNEMVDCQDPFSLKQTMASCAGPVDTPLLRQKTVNLSPFAETAEEASTADRKRHTGVNQLGGVFVNGRPLPDHVRQRIVELAKSGVRPCDISRQLRVSHGCVSKILGRYYETGSIKPGVIGGSKPKVATNKVVSAIAGYKKQNPTMFAWEIRDRLLADGICDHDNVPSVSSINRIVRNKTADKVTTSRGTDIQHQQQQPQARESAQPAAQTENGHSSGGGLHSPSQHPLLRSGGNSTVPAGLASAYVISHTPQSTQEMIPSRVGPYSINGLLGIESQVITAKSNADFKAQSSVFRCPTMADSNAPFMLTQGWVNRVKLENPYATVAADIGALLSAGGSSALFPPGCMTAATYGDHFNLMANAGGSEAKVLSSNGNMGTACRTSNEHLPSTTNAAPSGFLTSQPAELMTNGSKPEKSIGRNVNAQTVNRVAVPAGAFASYPCVPPATMTAAGLVGAFPSEYYNGYGSLSNNCWSPTMAPGCGSLIANSSYYSGNAN</sequence>
<keyword evidence="7" id="KW-0539">Nucleus</keyword>
<feature type="region of interest" description="Disordered" evidence="8">
    <location>
        <begin position="239"/>
        <end position="294"/>
    </location>
</feature>
<protein>
    <recommendedName>
        <fullName evidence="9">Paired domain-containing protein</fullName>
    </recommendedName>
</protein>
<dbReference type="InterPro" id="IPR009057">
    <property type="entry name" value="Homeodomain-like_sf"/>
</dbReference>
<evidence type="ECO:0000256" key="5">
    <source>
        <dbReference type="ARBA" id="ARBA00023125"/>
    </source>
</evidence>
<dbReference type="EMBL" id="KL363204">
    <property type="protein sequence ID" value="KFD54812.1"/>
    <property type="molecule type" value="Genomic_DNA"/>
</dbReference>
<dbReference type="SMART" id="SM00351">
    <property type="entry name" value="PAX"/>
    <property type="match status" value="1"/>
</dbReference>
<keyword evidence="12" id="KW-1185">Reference proteome</keyword>
<proteinExistence type="predicted"/>
<name>A0A085MC66_9BILA</name>
<evidence type="ECO:0000256" key="4">
    <source>
        <dbReference type="ARBA" id="ARBA00023015"/>
    </source>
</evidence>
<evidence type="ECO:0000259" key="9">
    <source>
        <dbReference type="PROSITE" id="PS51057"/>
    </source>
</evidence>
<dbReference type="Gene3D" id="1.10.10.10">
    <property type="entry name" value="Winged helix-like DNA-binding domain superfamily/Winged helix DNA-binding domain"/>
    <property type="match status" value="2"/>
</dbReference>
<dbReference type="Proteomes" id="UP000030758">
    <property type="component" value="Unassembled WGS sequence"/>
</dbReference>
<keyword evidence="2" id="KW-0217">Developmental protein</keyword>
<dbReference type="PRINTS" id="PR00027">
    <property type="entry name" value="PAIREDBOX"/>
</dbReference>
<accession>A0A085MC66</accession>
<dbReference type="CDD" id="cd00131">
    <property type="entry name" value="PAX"/>
    <property type="match status" value="1"/>
</dbReference>
<keyword evidence="4" id="KW-0805">Transcription regulation</keyword>
<dbReference type="SUPFAM" id="SSF46689">
    <property type="entry name" value="Homeodomain-like"/>
    <property type="match status" value="1"/>
</dbReference>